<dbReference type="OrthoDB" id="8746524at2"/>
<reference evidence="6 7" key="1">
    <citation type="journal article" date="2014" name="Int. J. Syst. Evol. Microbiol.">
        <title>Streptomyces hoynatensis sp. nov., isolated from deep marine sediment.</title>
        <authorList>
            <person name="Veyisoglu A."/>
            <person name="Sahin N."/>
        </authorList>
    </citation>
    <scope>NUCLEOTIDE SEQUENCE [LARGE SCALE GENOMIC DNA]</scope>
    <source>
        <strain evidence="6 7">KCTC 29097</strain>
    </source>
</reference>
<dbReference type="CDD" id="cd02440">
    <property type="entry name" value="AdoMet_MTases"/>
    <property type="match status" value="1"/>
</dbReference>
<feature type="compositionally biased region" description="Low complexity" evidence="4">
    <location>
        <begin position="224"/>
        <end position="233"/>
    </location>
</feature>
<dbReference type="PANTHER" id="PTHR45875:SF1">
    <property type="entry name" value="METHYLTRANSFERASE N6AMT1"/>
    <property type="match status" value="1"/>
</dbReference>
<keyword evidence="3" id="KW-0949">S-adenosyl-L-methionine</keyword>
<keyword evidence="7" id="KW-1185">Reference proteome</keyword>
<gene>
    <name evidence="6" type="ORF">D7294_09905</name>
</gene>
<comment type="caution">
    <text evidence="6">The sequence shown here is derived from an EMBL/GenBank/DDBJ whole genome shotgun (WGS) entry which is preliminary data.</text>
</comment>
<evidence type="ECO:0000256" key="3">
    <source>
        <dbReference type="ARBA" id="ARBA00022691"/>
    </source>
</evidence>
<dbReference type="PANTHER" id="PTHR45875">
    <property type="entry name" value="METHYLTRANSFERASE N6AMT1"/>
    <property type="match status" value="1"/>
</dbReference>
<keyword evidence="2 6" id="KW-0808">Transferase</keyword>
<dbReference type="EMBL" id="RBAL01000004">
    <property type="protein sequence ID" value="RKN43984.1"/>
    <property type="molecule type" value="Genomic_DNA"/>
</dbReference>
<evidence type="ECO:0000256" key="1">
    <source>
        <dbReference type="ARBA" id="ARBA00022603"/>
    </source>
</evidence>
<evidence type="ECO:0000313" key="6">
    <source>
        <dbReference type="EMBL" id="RKN43984.1"/>
    </source>
</evidence>
<feature type="domain" description="Methyltransferase small" evidence="5">
    <location>
        <begin position="16"/>
        <end position="106"/>
    </location>
</feature>
<dbReference type="Pfam" id="PF05175">
    <property type="entry name" value="MTS"/>
    <property type="match status" value="1"/>
</dbReference>
<dbReference type="NCBIfam" id="TIGR00537">
    <property type="entry name" value="hemK_rel_arch"/>
    <property type="match status" value="1"/>
</dbReference>
<evidence type="ECO:0000259" key="5">
    <source>
        <dbReference type="Pfam" id="PF05175"/>
    </source>
</evidence>
<feature type="region of interest" description="Disordered" evidence="4">
    <location>
        <begin position="224"/>
        <end position="245"/>
    </location>
</feature>
<dbReference type="InterPro" id="IPR052190">
    <property type="entry name" value="Euk-Arch_PrmC-MTase"/>
</dbReference>
<keyword evidence="1 6" id="KW-0489">Methyltransferase</keyword>
<name>A0A3A9Z838_9ACTN</name>
<organism evidence="6 7">
    <name type="scientific">Streptomyces hoynatensis</name>
    <dbReference type="NCBI Taxonomy" id="1141874"/>
    <lineage>
        <taxon>Bacteria</taxon>
        <taxon>Bacillati</taxon>
        <taxon>Actinomycetota</taxon>
        <taxon>Actinomycetes</taxon>
        <taxon>Kitasatosporales</taxon>
        <taxon>Streptomycetaceae</taxon>
        <taxon>Streptomyces</taxon>
    </lineage>
</organism>
<evidence type="ECO:0000256" key="2">
    <source>
        <dbReference type="ARBA" id="ARBA00022679"/>
    </source>
</evidence>
<evidence type="ECO:0000313" key="7">
    <source>
        <dbReference type="Proteomes" id="UP000272474"/>
    </source>
</evidence>
<proteinExistence type="predicted"/>
<dbReference type="InterPro" id="IPR004557">
    <property type="entry name" value="PrmC-related"/>
</dbReference>
<dbReference type="InterPro" id="IPR029063">
    <property type="entry name" value="SAM-dependent_MTases_sf"/>
</dbReference>
<protein>
    <submittedName>
        <fullName evidence="6">Methyltransferase domain-containing protein</fullName>
    </submittedName>
</protein>
<evidence type="ECO:0000256" key="4">
    <source>
        <dbReference type="SAM" id="MobiDB-lite"/>
    </source>
</evidence>
<dbReference type="GO" id="GO:0008276">
    <property type="term" value="F:protein methyltransferase activity"/>
    <property type="evidence" value="ECO:0007669"/>
    <property type="project" value="TreeGrafter"/>
</dbReference>
<dbReference type="SUPFAM" id="SSF53335">
    <property type="entry name" value="S-adenosyl-L-methionine-dependent methyltransferases"/>
    <property type="match status" value="1"/>
</dbReference>
<dbReference type="GO" id="GO:0035657">
    <property type="term" value="C:eRF1 methyltransferase complex"/>
    <property type="evidence" value="ECO:0007669"/>
    <property type="project" value="TreeGrafter"/>
</dbReference>
<dbReference type="Gene3D" id="3.40.50.150">
    <property type="entry name" value="Vaccinia Virus protein VP39"/>
    <property type="match status" value="1"/>
</dbReference>
<feature type="compositionally biased region" description="Gly residues" evidence="4">
    <location>
        <begin position="234"/>
        <end position="245"/>
    </location>
</feature>
<dbReference type="AlphaFoldDB" id="A0A3A9Z838"/>
<dbReference type="InterPro" id="IPR007848">
    <property type="entry name" value="Small_mtfrase_dom"/>
</dbReference>
<dbReference type="Proteomes" id="UP000272474">
    <property type="component" value="Unassembled WGS sequence"/>
</dbReference>
<sequence length="245" mass="25295">MMLLRSFGVYAPQGDTALLLSALSQFGVRPGSRALDVGTGSGTVALSVAGAGAAEVWAVDVSRRAALTARLNAFLHRRRLTVRRGDFGECAGQGRFDLVTANPPYVPSRCGALQARGVARAWDAGPRGRDVLDRLCAAMPRLLAPGGTLLLVHSALCGVAATLTGLRAEGLDASVVARRAQPFGPVLLRRARWLEEQGLIAAGQRHEELVVVRADLPGAPGGRAAVPAERAAGGAAGMRRPGGAG</sequence>
<dbReference type="GO" id="GO:0008757">
    <property type="term" value="F:S-adenosylmethionine-dependent methyltransferase activity"/>
    <property type="evidence" value="ECO:0007669"/>
    <property type="project" value="TreeGrafter"/>
</dbReference>
<accession>A0A3A9Z838</accession>
<dbReference type="GO" id="GO:0032259">
    <property type="term" value="P:methylation"/>
    <property type="evidence" value="ECO:0007669"/>
    <property type="project" value="UniProtKB-KW"/>
</dbReference>